<protein>
    <recommendedName>
        <fullName evidence="3">DUF2711 domain-containing protein</fullName>
    </recommendedName>
</protein>
<proteinExistence type="predicted"/>
<dbReference type="AlphaFoldDB" id="A0A1T2WYX5"/>
<reference evidence="1 2" key="1">
    <citation type="submission" date="2017-01" db="EMBL/GenBank/DDBJ databases">
        <title>Genome analysis of Paenibacillus selenitrireducens ES3-24.</title>
        <authorList>
            <person name="Xu D."/>
            <person name="Yao R."/>
            <person name="Zheng S."/>
        </authorList>
    </citation>
    <scope>NUCLEOTIDE SEQUENCE [LARGE SCALE GENOMIC DNA]</scope>
    <source>
        <strain evidence="1 2">ES3-24</strain>
    </source>
</reference>
<dbReference type="OrthoDB" id="2924040at2"/>
<gene>
    <name evidence="1" type="ORF">BVG16_31850</name>
</gene>
<sequence>MNYIWFNYEMPILEQLPDPFKEAAILLNPFIIMPIGWTDMKKKSEYEHVYPELEESIKLGKPKPWKEVMHETGIKSYEELAVALKTSISALKKEFAREDLAKLLNYNLSKELYYPREDKISEYLIPGILEVLSSSGANSFMYSDPILDQSGELRIKDATGLEMCELAPTEIVITDEGMDYAFLSVYDSFITLFLSKEKKIKEIINKNKWEAVICGPETYISWYFGKIEFGSND</sequence>
<evidence type="ECO:0008006" key="3">
    <source>
        <dbReference type="Google" id="ProtNLM"/>
    </source>
</evidence>
<comment type="caution">
    <text evidence="1">The sequence shown here is derived from an EMBL/GenBank/DDBJ whole genome shotgun (WGS) entry which is preliminary data.</text>
</comment>
<evidence type="ECO:0000313" key="2">
    <source>
        <dbReference type="Proteomes" id="UP000190188"/>
    </source>
</evidence>
<keyword evidence="2" id="KW-1185">Reference proteome</keyword>
<name>A0A1T2WYX5_9BACL</name>
<dbReference type="RefSeq" id="WP_078503221.1">
    <property type="nucleotide sequence ID" value="NZ_MSZX01000029.1"/>
</dbReference>
<dbReference type="InterPro" id="IPR024250">
    <property type="entry name" value="DUF2711"/>
</dbReference>
<dbReference type="EMBL" id="MSZX01000029">
    <property type="protein sequence ID" value="OPA72827.1"/>
    <property type="molecule type" value="Genomic_DNA"/>
</dbReference>
<organism evidence="1 2">
    <name type="scientific">Paenibacillus selenitireducens</name>
    <dbReference type="NCBI Taxonomy" id="1324314"/>
    <lineage>
        <taxon>Bacteria</taxon>
        <taxon>Bacillati</taxon>
        <taxon>Bacillota</taxon>
        <taxon>Bacilli</taxon>
        <taxon>Bacillales</taxon>
        <taxon>Paenibacillaceae</taxon>
        <taxon>Paenibacillus</taxon>
    </lineage>
</organism>
<accession>A0A1T2WYX5</accession>
<dbReference type="Proteomes" id="UP000190188">
    <property type="component" value="Unassembled WGS sequence"/>
</dbReference>
<dbReference type="Pfam" id="PF10924">
    <property type="entry name" value="DUF2711"/>
    <property type="match status" value="1"/>
</dbReference>
<evidence type="ECO:0000313" key="1">
    <source>
        <dbReference type="EMBL" id="OPA72827.1"/>
    </source>
</evidence>